<dbReference type="Proteomes" id="UP000536773">
    <property type="component" value="Unassembled WGS sequence"/>
</dbReference>
<keyword evidence="1" id="KW-0812">Transmembrane</keyword>
<dbReference type="EMBL" id="JABBJH010000034">
    <property type="protein sequence ID" value="NMK40054.1"/>
    <property type="molecule type" value="Genomic_DNA"/>
</dbReference>
<keyword evidence="1" id="KW-1133">Transmembrane helix</keyword>
<keyword evidence="1" id="KW-0472">Membrane</keyword>
<proteinExistence type="predicted"/>
<evidence type="ECO:0000313" key="3">
    <source>
        <dbReference type="Proteomes" id="UP000536773"/>
    </source>
</evidence>
<accession>A0A848EX84</accession>
<comment type="caution">
    <text evidence="2">The sequence shown here is derived from an EMBL/GenBank/DDBJ whole genome shotgun (WGS) entry which is preliminary data.</text>
</comment>
<protein>
    <submittedName>
        <fullName evidence="2">Uncharacterized protein</fullName>
    </submittedName>
</protein>
<name>A0A848EX84_MEGEL</name>
<gene>
    <name evidence="2" type="ORF">HG933_11900</name>
</gene>
<evidence type="ECO:0000313" key="2">
    <source>
        <dbReference type="EMBL" id="NMK40054.1"/>
    </source>
</evidence>
<sequence length="174" mass="20602">MKSWLSFANKHLALVFTIIMVWVMVIICFGIFFHAEHWKNVQGDNTFYVQTDMSNEEYKSDIQIKDEKKYFVLSGFCYKLNERVEKFDISVALKENGTDNYILIPTHLVIRNDLSRKENMTDKHGNFAMYDASGFETRIRKNRLLHNNKYKVYILYKSNNENTLIDTGESIPYE</sequence>
<reference evidence="2 3" key="1">
    <citation type="submission" date="2020-04" db="EMBL/GenBank/DDBJ databases">
        <authorList>
            <person name="Hitch T.C.A."/>
            <person name="Wylensek D."/>
            <person name="Clavel T."/>
        </authorList>
    </citation>
    <scope>NUCLEOTIDE SEQUENCE [LARGE SCALE GENOMIC DNA]</scope>
    <source>
        <strain evidence="2 3">WCA-386-APC-2A</strain>
    </source>
</reference>
<organism evidence="2 3">
    <name type="scientific">Megasphaera elsdenii</name>
    <dbReference type="NCBI Taxonomy" id="907"/>
    <lineage>
        <taxon>Bacteria</taxon>
        <taxon>Bacillati</taxon>
        <taxon>Bacillota</taxon>
        <taxon>Negativicutes</taxon>
        <taxon>Veillonellales</taxon>
        <taxon>Veillonellaceae</taxon>
        <taxon>Megasphaera</taxon>
    </lineage>
</organism>
<dbReference type="AlphaFoldDB" id="A0A848EX84"/>
<dbReference type="RefSeq" id="WP_169014061.1">
    <property type="nucleotide sequence ID" value="NZ_JABBJH010000034.1"/>
</dbReference>
<evidence type="ECO:0000256" key="1">
    <source>
        <dbReference type="SAM" id="Phobius"/>
    </source>
</evidence>
<feature type="transmembrane region" description="Helical" evidence="1">
    <location>
        <begin position="12"/>
        <end position="33"/>
    </location>
</feature>